<evidence type="ECO:0000313" key="2">
    <source>
        <dbReference type="EMBL" id="CAD9114209.1"/>
    </source>
</evidence>
<dbReference type="EMBL" id="HBGF01020887">
    <property type="protein sequence ID" value="CAD9114207.1"/>
    <property type="molecule type" value="Transcribed_RNA"/>
</dbReference>
<sequence length="174" mass="19107">MPRHVSKLPPVAEVPPPECYSAMTFLPPPDAPLEGSPLAGVALDPDDANAHLRIGGILGELGAAGVAWMIYRISGIKPKAVDVMRSMFGLAVVELHHPETEAPYLRGLLHQSAWMSSEAVYWVDRTSDPDAAQKLERLRAFTNALPKGCKRPRRLTTCEPWTQLRQTNDTVFVS</sequence>
<dbReference type="EMBL" id="HBGF01020888">
    <property type="protein sequence ID" value="CAD9114209.1"/>
    <property type="molecule type" value="Transcribed_RNA"/>
</dbReference>
<organism evidence="1">
    <name type="scientific">Neobodo designis</name>
    <name type="common">Flagellated protozoan</name>
    <name type="synonym">Bodo designis</name>
    <dbReference type="NCBI Taxonomy" id="312471"/>
    <lineage>
        <taxon>Eukaryota</taxon>
        <taxon>Discoba</taxon>
        <taxon>Euglenozoa</taxon>
        <taxon>Kinetoplastea</taxon>
        <taxon>Metakinetoplastina</taxon>
        <taxon>Neobodonida</taxon>
        <taxon>Neobodo</taxon>
    </lineage>
</organism>
<protein>
    <submittedName>
        <fullName evidence="1">Uncharacterized protein</fullName>
    </submittedName>
</protein>
<name>A0A6U4RWR3_NEODS</name>
<reference evidence="1" key="1">
    <citation type="submission" date="2021-01" db="EMBL/GenBank/DDBJ databases">
        <authorList>
            <person name="Corre E."/>
            <person name="Pelletier E."/>
            <person name="Niang G."/>
            <person name="Scheremetjew M."/>
            <person name="Finn R."/>
            <person name="Kale V."/>
            <person name="Holt S."/>
            <person name="Cochrane G."/>
            <person name="Meng A."/>
            <person name="Brown T."/>
            <person name="Cohen L."/>
        </authorList>
    </citation>
    <scope>NUCLEOTIDE SEQUENCE</scope>
    <source>
        <strain evidence="1">CCAP 1951/1</strain>
    </source>
</reference>
<dbReference type="AlphaFoldDB" id="A0A6U4RWR3"/>
<gene>
    <name evidence="1" type="ORF">NDES1114_LOCUS13807</name>
    <name evidence="2" type="ORF">NDES1114_LOCUS13808</name>
</gene>
<proteinExistence type="predicted"/>
<accession>A0A6U4RWR3</accession>
<evidence type="ECO:0000313" key="1">
    <source>
        <dbReference type="EMBL" id="CAD9114207.1"/>
    </source>
</evidence>